<keyword evidence="1" id="KW-1133">Transmembrane helix</keyword>
<protein>
    <submittedName>
        <fullName evidence="2">Uncharacterized protein</fullName>
    </submittedName>
</protein>
<proteinExistence type="predicted"/>
<keyword evidence="1" id="KW-0812">Transmembrane</keyword>
<gene>
    <name evidence="2" type="ORF">EEDITHA_LOCUS22394</name>
</gene>
<keyword evidence="1" id="KW-0472">Membrane</keyword>
<dbReference type="AlphaFoldDB" id="A0AAU9VEN8"/>
<sequence length="146" mass="16040">MVLNIASFVIKFCGLGLIIAAGGLWATADVDTRPKNRDEQTLIGGAIWSQTQIPIGLIISMIVDEELYLFLHTYFLCIGCLILSITGATLITVESKKLKRRESVVVIGNVTIHSRRPFDKTYFSIGVLTQTAALLTFADLVINLIQ</sequence>
<evidence type="ECO:0000313" key="3">
    <source>
        <dbReference type="Proteomes" id="UP001153954"/>
    </source>
</evidence>
<feature type="transmembrane region" description="Helical" evidence="1">
    <location>
        <begin position="122"/>
        <end position="145"/>
    </location>
</feature>
<evidence type="ECO:0000313" key="2">
    <source>
        <dbReference type="EMBL" id="CAH2108460.1"/>
    </source>
</evidence>
<evidence type="ECO:0000256" key="1">
    <source>
        <dbReference type="SAM" id="Phobius"/>
    </source>
</evidence>
<name>A0AAU9VEN8_EUPED</name>
<feature type="transmembrane region" description="Helical" evidence="1">
    <location>
        <begin position="6"/>
        <end position="30"/>
    </location>
</feature>
<keyword evidence="3" id="KW-1185">Reference proteome</keyword>
<comment type="caution">
    <text evidence="2">The sequence shown here is derived from an EMBL/GenBank/DDBJ whole genome shotgun (WGS) entry which is preliminary data.</text>
</comment>
<feature type="transmembrane region" description="Helical" evidence="1">
    <location>
        <begin position="69"/>
        <end position="93"/>
    </location>
</feature>
<dbReference type="EMBL" id="CAKOGL010000031">
    <property type="protein sequence ID" value="CAH2108460.1"/>
    <property type="molecule type" value="Genomic_DNA"/>
</dbReference>
<dbReference type="Proteomes" id="UP001153954">
    <property type="component" value="Unassembled WGS sequence"/>
</dbReference>
<accession>A0AAU9VEN8</accession>
<organism evidence="2 3">
    <name type="scientific">Euphydryas editha</name>
    <name type="common">Edith's checkerspot</name>
    <dbReference type="NCBI Taxonomy" id="104508"/>
    <lineage>
        <taxon>Eukaryota</taxon>
        <taxon>Metazoa</taxon>
        <taxon>Ecdysozoa</taxon>
        <taxon>Arthropoda</taxon>
        <taxon>Hexapoda</taxon>
        <taxon>Insecta</taxon>
        <taxon>Pterygota</taxon>
        <taxon>Neoptera</taxon>
        <taxon>Endopterygota</taxon>
        <taxon>Lepidoptera</taxon>
        <taxon>Glossata</taxon>
        <taxon>Ditrysia</taxon>
        <taxon>Papilionoidea</taxon>
        <taxon>Nymphalidae</taxon>
        <taxon>Nymphalinae</taxon>
        <taxon>Euphydryas</taxon>
    </lineage>
</organism>
<reference evidence="2" key="1">
    <citation type="submission" date="2022-03" db="EMBL/GenBank/DDBJ databases">
        <authorList>
            <person name="Tunstrom K."/>
        </authorList>
    </citation>
    <scope>NUCLEOTIDE SEQUENCE</scope>
</reference>